<dbReference type="HOGENOM" id="CLU_1661695_0_0_1"/>
<dbReference type="EMBL" id="CCBP010000270">
    <property type="protein sequence ID" value="CDO75400.1"/>
    <property type="molecule type" value="Genomic_DNA"/>
</dbReference>
<keyword evidence="2" id="KW-1185">Reference proteome</keyword>
<protein>
    <submittedName>
        <fullName evidence="1">Uncharacterized protein</fullName>
    </submittedName>
</protein>
<sequence>MNAPSCIALLACKSTEESGEEKYLALILRPHHPRTRDLSDCFVGAMVGKLQDFMRTINISPSAREMMVSEHYYRTVWLSREQWETCLHACAVTEVYIPYRPAPEVYNMQRDSESHVLLYSLSVPRECANDAGGFELRLSKVSEDLLALNGYHPILRQAK</sequence>
<name>A0A060SLY8_PYCCI</name>
<comment type="caution">
    <text evidence="1">The sequence shown here is derived from an EMBL/GenBank/DDBJ whole genome shotgun (WGS) entry which is preliminary data.</text>
</comment>
<dbReference type="AlphaFoldDB" id="A0A060SLY8"/>
<evidence type="ECO:0000313" key="1">
    <source>
        <dbReference type="EMBL" id="CDO75400.1"/>
    </source>
</evidence>
<evidence type="ECO:0000313" key="2">
    <source>
        <dbReference type="Proteomes" id="UP000029665"/>
    </source>
</evidence>
<organism evidence="1 2">
    <name type="scientific">Pycnoporus cinnabarinus</name>
    <name type="common">Cinnabar-red polypore</name>
    <name type="synonym">Trametes cinnabarina</name>
    <dbReference type="NCBI Taxonomy" id="5643"/>
    <lineage>
        <taxon>Eukaryota</taxon>
        <taxon>Fungi</taxon>
        <taxon>Dikarya</taxon>
        <taxon>Basidiomycota</taxon>
        <taxon>Agaricomycotina</taxon>
        <taxon>Agaricomycetes</taxon>
        <taxon>Polyporales</taxon>
        <taxon>Polyporaceae</taxon>
        <taxon>Trametes</taxon>
    </lineage>
</organism>
<gene>
    <name evidence="1" type="ORF">BN946_scf184855.g3</name>
</gene>
<proteinExistence type="predicted"/>
<accession>A0A060SLY8</accession>
<reference evidence="1" key="1">
    <citation type="submission" date="2014-01" db="EMBL/GenBank/DDBJ databases">
        <title>The genome of the white-rot fungus Pycnoporus cinnabarinus: a basidiomycete model with a versatile arsenal for lignocellulosic biomass breakdown.</title>
        <authorList>
            <person name="Levasseur A."/>
            <person name="Lomascolo A."/>
            <person name="Ruiz-Duenas F.J."/>
            <person name="Uzan E."/>
            <person name="Piumi F."/>
            <person name="Kues U."/>
            <person name="Ram A.F.J."/>
            <person name="Murat C."/>
            <person name="Haon M."/>
            <person name="Benoit I."/>
            <person name="Arfi Y."/>
            <person name="Chevret D."/>
            <person name="Drula E."/>
            <person name="Kwon M.J."/>
            <person name="Gouret P."/>
            <person name="Lesage-Meessen L."/>
            <person name="Lombard V."/>
            <person name="Mariette J."/>
            <person name="Noirot C."/>
            <person name="Park J."/>
            <person name="Patyshakuliyeva A."/>
            <person name="Wieneger R.A.B."/>
            <person name="Wosten H.A.B."/>
            <person name="Martin F."/>
            <person name="Coutinho P.M."/>
            <person name="de Vries R."/>
            <person name="Martinez A.T."/>
            <person name="Klopp C."/>
            <person name="Pontarotti P."/>
            <person name="Henrissat B."/>
            <person name="Record E."/>
        </authorList>
    </citation>
    <scope>NUCLEOTIDE SEQUENCE [LARGE SCALE GENOMIC DNA]</scope>
    <source>
        <strain evidence="1">BRFM137</strain>
    </source>
</reference>
<dbReference type="STRING" id="5643.A0A060SLY8"/>
<dbReference type="Proteomes" id="UP000029665">
    <property type="component" value="Unassembled WGS sequence"/>
</dbReference>